<proteinExistence type="predicted"/>
<reference evidence="1" key="1">
    <citation type="submission" date="2023-03" db="EMBL/GenBank/DDBJ databases">
        <title>Massive genome expansion in bonnet fungi (Mycena s.s.) driven by repeated elements and novel gene families across ecological guilds.</title>
        <authorList>
            <consortium name="Lawrence Berkeley National Laboratory"/>
            <person name="Harder C.B."/>
            <person name="Miyauchi S."/>
            <person name="Viragh M."/>
            <person name="Kuo A."/>
            <person name="Thoen E."/>
            <person name="Andreopoulos B."/>
            <person name="Lu D."/>
            <person name="Skrede I."/>
            <person name="Drula E."/>
            <person name="Henrissat B."/>
            <person name="Morin E."/>
            <person name="Kohler A."/>
            <person name="Barry K."/>
            <person name="LaButti K."/>
            <person name="Morin E."/>
            <person name="Salamov A."/>
            <person name="Lipzen A."/>
            <person name="Mereny Z."/>
            <person name="Hegedus B."/>
            <person name="Baldrian P."/>
            <person name="Stursova M."/>
            <person name="Weitz H."/>
            <person name="Taylor A."/>
            <person name="Grigoriev I.V."/>
            <person name="Nagy L.G."/>
            <person name="Martin F."/>
            <person name="Kauserud H."/>
        </authorList>
    </citation>
    <scope>NUCLEOTIDE SEQUENCE</scope>
    <source>
        <strain evidence="1">CBHHK188m</strain>
    </source>
</reference>
<accession>A0AAD7JNY9</accession>
<dbReference type="Proteomes" id="UP001215280">
    <property type="component" value="Unassembled WGS sequence"/>
</dbReference>
<dbReference type="AlphaFoldDB" id="A0AAD7JNY9"/>
<evidence type="ECO:0000313" key="1">
    <source>
        <dbReference type="EMBL" id="KAJ7768635.1"/>
    </source>
</evidence>
<organism evidence="1 2">
    <name type="scientific">Mycena maculata</name>
    <dbReference type="NCBI Taxonomy" id="230809"/>
    <lineage>
        <taxon>Eukaryota</taxon>
        <taxon>Fungi</taxon>
        <taxon>Dikarya</taxon>
        <taxon>Basidiomycota</taxon>
        <taxon>Agaricomycotina</taxon>
        <taxon>Agaricomycetes</taxon>
        <taxon>Agaricomycetidae</taxon>
        <taxon>Agaricales</taxon>
        <taxon>Marasmiineae</taxon>
        <taxon>Mycenaceae</taxon>
        <taxon>Mycena</taxon>
    </lineage>
</organism>
<dbReference type="EMBL" id="JARJLG010000027">
    <property type="protein sequence ID" value="KAJ7768635.1"/>
    <property type="molecule type" value="Genomic_DNA"/>
</dbReference>
<gene>
    <name evidence="1" type="ORF">DFH07DRAFT_300261</name>
</gene>
<name>A0AAD7JNY9_9AGAR</name>
<keyword evidence="2" id="KW-1185">Reference proteome</keyword>
<comment type="caution">
    <text evidence="1">The sequence shown here is derived from an EMBL/GenBank/DDBJ whole genome shotgun (WGS) entry which is preliminary data.</text>
</comment>
<evidence type="ECO:0000313" key="2">
    <source>
        <dbReference type="Proteomes" id="UP001215280"/>
    </source>
</evidence>
<sequence>MSIKLHSGDLAVPTNARLVVLRSPSGVDCGGVSGNISRHIQTRHRPQYLAHFVSYLLSRLRKHSMSMLGDRASLVPHRPDRRRALAGNQTSVHTPSLGVCPLQNVRRAGIRRRCSIIRISSPTPTPTPSCRCSGRTTSRRTINRRLDVNSTREPSGSILLIHTNAEILKGRSILFSHCPTEVARSPVLGNDWLIDIKSRPSVHNRRKTLHTGQSENSTQLNMLPKLIVLVAS</sequence>
<protein>
    <submittedName>
        <fullName evidence="1">Uncharacterized protein</fullName>
    </submittedName>
</protein>